<accession>A0A8I6YCI6</accession>
<dbReference type="Proteomes" id="UP000011116">
    <property type="component" value="Chromosome 5H"/>
</dbReference>
<dbReference type="Gramene" id="HORVU.MOREX.r2.5HG0393280.1">
    <property type="protein sequence ID" value="HORVU.MOREX.r2.5HG0393280.1"/>
    <property type="gene ID" value="HORVU.MOREX.r2.5HG0393280"/>
</dbReference>
<feature type="region of interest" description="Disordered" evidence="1">
    <location>
        <begin position="1"/>
        <end position="57"/>
    </location>
</feature>
<dbReference type="Gramene" id="HORVU.MOREX.r3.5HG0474750.1">
    <property type="protein sequence ID" value="HORVU.MOREX.r3.5HG0474750.1"/>
    <property type="gene ID" value="HORVU.MOREX.r3.5HG0474750"/>
</dbReference>
<feature type="compositionally biased region" description="Basic and acidic residues" evidence="1">
    <location>
        <begin position="1"/>
        <end position="23"/>
    </location>
</feature>
<evidence type="ECO:0000313" key="3">
    <source>
        <dbReference type="Proteomes" id="UP000011116"/>
    </source>
</evidence>
<organism evidence="2 3">
    <name type="scientific">Hordeum vulgare subsp. vulgare</name>
    <name type="common">Domesticated barley</name>
    <dbReference type="NCBI Taxonomy" id="112509"/>
    <lineage>
        <taxon>Eukaryota</taxon>
        <taxon>Viridiplantae</taxon>
        <taxon>Streptophyta</taxon>
        <taxon>Embryophyta</taxon>
        <taxon>Tracheophyta</taxon>
        <taxon>Spermatophyta</taxon>
        <taxon>Magnoliopsida</taxon>
        <taxon>Liliopsida</taxon>
        <taxon>Poales</taxon>
        <taxon>Poaceae</taxon>
        <taxon>BOP clade</taxon>
        <taxon>Pooideae</taxon>
        <taxon>Triticodae</taxon>
        <taxon>Triticeae</taxon>
        <taxon>Hordeinae</taxon>
        <taxon>Hordeum</taxon>
    </lineage>
</organism>
<evidence type="ECO:0000313" key="2">
    <source>
        <dbReference type="EnsemblPlants" id="HORVU.MOREX.r3.5HG0474750.1"/>
    </source>
</evidence>
<dbReference type="AlphaFoldDB" id="A0A8I6YCI6"/>
<feature type="compositionally biased region" description="Basic and acidic residues" evidence="1">
    <location>
        <begin position="37"/>
        <end position="57"/>
    </location>
</feature>
<dbReference type="EnsemblPlants" id="HORVU.MOREX.r3.5HG0474750.1">
    <property type="protein sequence ID" value="HORVU.MOREX.r3.5HG0474750.1"/>
    <property type="gene ID" value="HORVU.MOREX.r3.5HG0474750"/>
</dbReference>
<proteinExistence type="predicted"/>
<reference evidence="3" key="1">
    <citation type="journal article" date="2012" name="Nature">
        <title>A physical, genetic and functional sequence assembly of the barley genome.</title>
        <authorList>
            <consortium name="The International Barley Genome Sequencing Consortium"/>
            <person name="Mayer K.F."/>
            <person name="Waugh R."/>
            <person name="Brown J.W."/>
            <person name="Schulman A."/>
            <person name="Langridge P."/>
            <person name="Platzer M."/>
            <person name="Fincher G.B."/>
            <person name="Muehlbauer G.J."/>
            <person name="Sato K."/>
            <person name="Close T.J."/>
            <person name="Wise R.P."/>
            <person name="Stein N."/>
        </authorList>
    </citation>
    <scope>NUCLEOTIDE SEQUENCE [LARGE SCALE GENOMIC DNA]</scope>
    <source>
        <strain evidence="3">cv. Morex</strain>
    </source>
</reference>
<name>A0A8I6YCI6_HORVV</name>
<evidence type="ECO:0000256" key="1">
    <source>
        <dbReference type="SAM" id="MobiDB-lite"/>
    </source>
</evidence>
<protein>
    <submittedName>
        <fullName evidence="2">Uncharacterized protein</fullName>
    </submittedName>
</protein>
<reference evidence="2" key="2">
    <citation type="submission" date="2020-10" db="EMBL/GenBank/DDBJ databases">
        <authorList>
            <person name="Scholz U."/>
            <person name="Mascher M."/>
            <person name="Fiebig A."/>
        </authorList>
    </citation>
    <scope>NUCLEOTIDE SEQUENCE [LARGE SCALE GENOMIC DNA]</scope>
    <source>
        <strain evidence="2">cv. Morex</strain>
    </source>
</reference>
<sequence length="145" mass="16160">MAIDTESKGKKVVPSKEQDKGKDVVPPSEVTPVQTSSRDDDRPKEPPSGKRRNYDHYHEVTGPTNFCKVIMAPHLEAIPMPMDFTKHFPFVPQEVKLKTNTCCSWRVIVRLLNDTITLDQGQAVFAVVHQIKIGFMVSVSASSAP</sequence>
<reference evidence="2" key="3">
    <citation type="submission" date="2022-01" db="UniProtKB">
        <authorList>
            <consortium name="EnsemblPlants"/>
        </authorList>
    </citation>
    <scope>IDENTIFICATION</scope>
    <source>
        <strain evidence="2">subsp. vulgare</strain>
    </source>
</reference>
<keyword evidence="3" id="KW-1185">Reference proteome</keyword>